<feature type="coiled-coil region" evidence="5">
    <location>
        <begin position="39"/>
        <end position="87"/>
    </location>
</feature>
<protein>
    <recommendedName>
        <fullName evidence="8">NlpC/P60 domain-containing protein</fullName>
    </recommendedName>
</protein>
<keyword evidence="3" id="KW-0378">Hydrolase</keyword>
<feature type="compositionally biased region" description="Basic and acidic residues" evidence="6">
    <location>
        <begin position="205"/>
        <end position="218"/>
    </location>
</feature>
<evidence type="ECO:0000313" key="10">
    <source>
        <dbReference type="Proteomes" id="UP000053271"/>
    </source>
</evidence>
<dbReference type="STRING" id="68231.AQJ30_22555"/>
<dbReference type="RefSeq" id="WP_067237017.1">
    <property type="nucleotide sequence ID" value="NZ_KQ948556.1"/>
</dbReference>
<comment type="caution">
    <text evidence="9">The sequence shown here is derived from an EMBL/GenBank/DDBJ whole genome shotgun (WGS) entry which is preliminary data.</text>
</comment>
<evidence type="ECO:0000256" key="3">
    <source>
        <dbReference type="ARBA" id="ARBA00022801"/>
    </source>
</evidence>
<feature type="region of interest" description="Disordered" evidence="6">
    <location>
        <begin position="205"/>
        <end position="234"/>
    </location>
</feature>
<keyword evidence="4" id="KW-0788">Thiol protease</keyword>
<evidence type="ECO:0000256" key="2">
    <source>
        <dbReference type="ARBA" id="ARBA00022670"/>
    </source>
</evidence>
<evidence type="ECO:0000256" key="5">
    <source>
        <dbReference type="SAM" id="Coils"/>
    </source>
</evidence>
<keyword evidence="7" id="KW-0732">Signal</keyword>
<dbReference type="GO" id="GO:0008234">
    <property type="term" value="F:cysteine-type peptidase activity"/>
    <property type="evidence" value="ECO:0007669"/>
    <property type="project" value="UniProtKB-KW"/>
</dbReference>
<dbReference type="PANTHER" id="PTHR47359:SF3">
    <property type="entry name" value="NLP_P60 DOMAIN-CONTAINING PROTEIN-RELATED"/>
    <property type="match status" value="1"/>
</dbReference>
<dbReference type="InterPro" id="IPR051794">
    <property type="entry name" value="PG_Endopeptidase_C40"/>
</dbReference>
<dbReference type="InterPro" id="IPR038765">
    <property type="entry name" value="Papain-like_cys_pep_sf"/>
</dbReference>
<dbReference type="PROSITE" id="PS51935">
    <property type="entry name" value="NLPC_P60"/>
    <property type="match status" value="1"/>
</dbReference>
<keyword evidence="5" id="KW-0175">Coiled coil</keyword>
<sequence length="379" mass="41443">MSGRLLRLVCTAALATQVALLPGAAVAVPEPDGSAEPSVAELLTDLQKLYRDAERATEAYNATEEQLRRKRAEVARLDDQLTRARLALDDSRSAAGRLARRQYQSSSDLSPYLRLLLARDPQHAVDQGHVIDQVARERAGTTARLAGDERRRDELTRKARAALDARITLTERRKKERDDVRRRLADVEEMVASLSAEQLHAVAELERTGTDERQRELEDSGALGEDDGKPTAEGERAVRNAVRQLGKPYQWGAEGPRSYDCSGLTSWAWDRAGTPIPRTSQEQWAKLPRVPLDALRPGDLVVYFPEATHVALYLGDGLVVQAPRPGARVKVSPLAANPVLGAVRPDPHARPLPHYTPPKLPAATPTGGDEGYASAAVPE</sequence>
<feature type="region of interest" description="Disordered" evidence="6">
    <location>
        <begin position="342"/>
        <end position="379"/>
    </location>
</feature>
<proteinExistence type="inferred from homology"/>
<dbReference type="AlphaFoldDB" id="A0A101QUH1"/>
<dbReference type="Proteomes" id="UP000053271">
    <property type="component" value="Unassembled WGS sequence"/>
</dbReference>
<dbReference type="GO" id="GO:0006508">
    <property type="term" value="P:proteolysis"/>
    <property type="evidence" value="ECO:0007669"/>
    <property type="project" value="UniProtKB-KW"/>
</dbReference>
<feature type="chain" id="PRO_5007104222" description="NlpC/P60 domain-containing protein" evidence="7">
    <location>
        <begin position="28"/>
        <end position="379"/>
    </location>
</feature>
<gene>
    <name evidence="9" type="ORF">AQJ30_22555</name>
</gene>
<dbReference type="Gene3D" id="3.90.1720.10">
    <property type="entry name" value="endopeptidase domain like (from Nostoc punctiforme)"/>
    <property type="match status" value="1"/>
</dbReference>
<dbReference type="InterPro" id="IPR000064">
    <property type="entry name" value="NLP_P60_dom"/>
</dbReference>
<evidence type="ECO:0000259" key="8">
    <source>
        <dbReference type="PROSITE" id="PS51935"/>
    </source>
</evidence>
<feature type="domain" description="NlpC/P60" evidence="8">
    <location>
        <begin position="231"/>
        <end position="352"/>
    </location>
</feature>
<dbReference type="GeneID" id="91427398"/>
<evidence type="ECO:0000256" key="1">
    <source>
        <dbReference type="ARBA" id="ARBA00007074"/>
    </source>
</evidence>
<evidence type="ECO:0000313" key="9">
    <source>
        <dbReference type="EMBL" id="KUN36364.1"/>
    </source>
</evidence>
<keyword evidence="2" id="KW-0645">Protease</keyword>
<reference evidence="9 10" key="1">
    <citation type="submission" date="2015-10" db="EMBL/GenBank/DDBJ databases">
        <title>Draft genome sequence of Streptomyces longwoodensis DSM 41677, type strain for the species Streptomyces longwoodensis.</title>
        <authorList>
            <person name="Ruckert C."/>
            <person name="Winkler A."/>
            <person name="Kalinowski J."/>
            <person name="Kampfer P."/>
            <person name="Glaeser S."/>
        </authorList>
    </citation>
    <scope>NUCLEOTIDE SEQUENCE [LARGE SCALE GENOMIC DNA]</scope>
    <source>
        <strain evidence="9 10">DSM 41677</strain>
    </source>
</reference>
<dbReference type="PANTHER" id="PTHR47359">
    <property type="entry name" value="PEPTIDOGLYCAN DL-ENDOPEPTIDASE CWLO"/>
    <property type="match status" value="1"/>
</dbReference>
<dbReference type="SUPFAM" id="SSF54001">
    <property type="entry name" value="Cysteine proteinases"/>
    <property type="match status" value="1"/>
</dbReference>
<dbReference type="Pfam" id="PF00877">
    <property type="entry name" value="NLPC_P60"/>
    <property type="match status" value="1"/>
</dbReference>
<accession>A0A101QUH1</accession>
<evidence type="ECO:0000256" key="4">
    <source>
        <dbReference type="ARBA" id="ARBA00022807"/>
    </source>
</evidence>
<comment type="similarity">
    <text evidence="1">Belongs to the peptidase C40 family.</text>
</comment>
<name>A0A101QUH1_9ACTN</name>
<evidence type="ECO:0000256" key="6">
    <source>
        <dbReference type="SAM" id="MobiDB-lite"/>
    </source>
</evidence>
<evidence type="ECO:0000256" key="7">
    <source>
        <dbReference type="SAM" id="SignalP"/>
    </source>
</evidence>
<feature type="signal peptide" evidence="7">
    <location>
        <begin position="1"/>
        <end position="27"/>
    </location>
</feature>
<dbReference type="EMBL" id="LMWS01000026">
    <property type="protein sequence ID" value="KUN36364.1"/>
    <property type="molecule type" value="Genomic_DNA"/>
</dbReference>
<keyword evidence="10" id="KW-1185">Reference proteome</keyword>
<organism evidence="9 10">
    <name type="scientific">Streptomyces longwoodensis</name>
    <dbReference type="NCBI Taxonomy" id="68231"/>
    <lineage>
        <taxon>Bacteria</taxon>
        <taxon>Bacillati</taxon>
        <taxon>Actinomycetota</taxon>
        <taxon>Actinomycetes</taxon>
        <taxon>Kitasatosporales</taxon>
        <taxon>Streptomycetaceae</taxon>
        <taxon>Streptomyces</taxon>
    </lineage>
</organism>